<organism evidence="8 9">
    <name type="scientific">Candidatus Lokiarchaeum ossiferum</name>
    <dbReference type="NCBI Taxonomy" id="2951803"/>
    <lineage>
        <taxon>Archaea</taxon>
        <taxon>Promethearchaeati</taxon>
        <taxon>Promethearchaeota</taxon>
        <taxon>Promethearchaeia</taxon>
        <taxon>Promethearchaeales</taxon>
        <taxon>Promethearchaeaceae</taxon>
        <taxon>Candidatus Lokiarchaeum</taxon>
    </lineage>
</organism>
<proteinExistence type="predicted"/>
<dbReference type="EMBL" id="CP104013">
    <property type="protein sequence ID" value="UYP46568.1"/>
    <property type="molecule type" value="Genomic_DNA"/>
</dbReference>
<gene>
    <name evidence="8" type="ORF">NEF87_002853</name>
</gene>
<feature type="transmembrane region" description="Helical" evidence="6">
    <location>
        <begin position="34"/>
        <end position="54"/>
    </location>
</feature>
<evidence type="ECO:0000256" key="1">
    <source>
        <dbReference type="ARBA" id="ARBA00004651"/>
    </source>
</evidence>
<dbReference type="Proteomes" id="UP001208689">
    <property type="component" value="Chromosome"/>
</dbReference>
<feature type="domain" description="EamA" evidence="7">
    <location>
        <begin position="7"/>
        <end position="141"/>
    </location>
</feature>
<dbReference type="InterPro" id="IPR037185">
    <property type="entry name" value="EmrE-like"/>
</dbReference>
<evidence type="ECO:0000313" key="9">
    <source>
        <dbReference type="Proteomes" id="UP001208689"/>
    </source>
</evidence>
<protein>
    <recommendedName>
        <fullName evidence="7">EamA domain-containing protein</fullName>
    </recommendedName>
</protein>
<dbReference type="SUPFAM" id="SSF103481">
    <property type="entry name" value="Multidrug resistance efflux transporter EmrE"/>
    <property type="match status" value="2"/>
</dbReference>
<keyword evidence="9" id="KW-1185">Reference proteome</keyword>
<feature type="domain" description="EamA" evidence="7">
    <location>
        <begin position="154"/>
        <end position="291"/>
    </location>
</feature>
<dbReference type="InterPro" id="IPR000620">
    <property type="entry name" value="EamA_dom"/>
</dbReference>
<dbReference type="InterPro" id="IPR050638">
    <property type="entry name" value="AA-Vitamin_Transporters"/>
</dbReference>
<evidence type="ECO:0000256" key="5">
    <source>
        <dbReference type="ARBA" id="ARBA00023136"/>
    </source>
</evidence>
<evidence type="ECO:0000256" key="2">
    <source>
        <dbReference type="ARBA" id="ARBA00022475"/>
    </source>
</evidence>
<feature type="transmembrane region" description="Helical" evidence="6">
    <location>
        <begin position="96"/>
        <end position="117"/>
    </location>
</feature>
<evidence type="ECO:0000256" key="3">
    <source>
        <dbReference type="ARBA" id="ARBA00022692"/>
    </source>
</evidence>
<feature type="transmembrane region" description="Helical" evidence="6">
    <location>
        <begin position="7"/>
        <end position="28"/>
    </location>
</feature>
<comment type="subcellular location">
    <subcellularLocation>
        <location evidence="1">Cell membrane</location>
        <topology evidence="1">Multi-pass membrane protein</topology>
    </subcellularLocation>
</comment>
<feature type="transmembrane region" description="Helical" evidence="6">
    <location>
        <begin position="275"/>
        <end position="293"/>
    </location>
</feature>
<evidence type="ECO:0000313" key="8">
    <source>
        <dbReference type="EMBL" id="UYP46568.1"/>
    </source>
</evidence>
<keyword evidence="2" id="KW-1003">Cell membrane</keyword>
<feature type="transmembrane region" description="Helical" evidence="6">
    <location>
        <begin position="184"/>
        <end position="206"/>
    </location>
</feature>
<accession>A0ABY6HST1</accession>
<feature type="transmembrane region" description="Helical" evidence="6">
    <location>
        <begin position="250"/>
        <end position="269"/>
    </location>
</feature>
<feature type="transmembrane region" description="Helical" evidence="6">
    <location>
        <begin position="69"/>
        <end position="90"/>
    </location>
</feature>
<evidence type="ECO:0000259" key="7">
    <source>
        <dbReference type="Pfam" id="PF00892"/>
    </source>
</evidence>
<evidence type="ECO:0000256" key="6">
    <source>
        <dbReference type="SAM" id="Phobius"/>
    </source>
</evidence>
<name>A0ABY6HST1_9ARCH</name>
<feature type="transmembrane region" description="Helical" evidence="6">
    <location>
        <begin position="155"/>
        <end position="172"/>
    </location>
</feature>
<evidence type="ECO:0000256" key="4">
    <source>
        <dbReference type="ARBA" id="ARBA00022989"/>
    </source>
</evidence>
<dbReference type="PANTHER" id="PTHR32322">
    <property type="entry name" value="INNER MEMBRANE TRANSPORTER"/>
    <property type="match status" value="1"/>
</dbReference>
<feature type="transmembrane region" description="Helical" evidence="6">
    <location>
        <begin position="218"/>
        <end position="238"/>
    </location>
</feature>
<keyword evidence="5 6" id="KW-0472">Membrane</keyword>
<dbReference type="Pfam" id="PF00892">
    <property type="entry name" value="EamA"/>
    <property type="match status" value="2"/>
</dbReference>
<keyword evidence="4 6" id="KW-1133">Transmembrane helix</keyword>
<sequence>MKKKFHYIIALFAFVLWGLTFPFGKMVLPPLSSYSFVFLRSLMGFSLLFVILAIQKEIKPWLQSLKENFWPLFLFSLGPFALSYTIQFYAIQYTTAINQSIIAQTSVIWVVLINFLVFKQKPQLKFVLGVLTGIFGVVLIITSSSASSSTNTLKGDLLSIIAFICWGSYTAFSKPLAVKIKPKYLTTSVLMFGGIFLSGISIGTGLFDQVNQLTTLQWVVLLYLGFICTGLAYLLHMIGLSGPEVKSEYIAYFTLIMPIISASFSILFLDEQFSWRIGLGTFFVFLSVIIIQYKRRKPLSQDDNASEFQL</sequence>
<keyword evidence="3 6" id="KW-0812">Transmembrane</keyword>
<feature type="transmembrane region" description="Helical" evidence="6">
    <location>
        <begin position="124"/>
        <end position="143"/>
    </location>
</feature>
<dbReference type="PANTHER" id="PTHR32322:SF18">
    <property type="entry name" value="S-ADENOSYLMETHIONINE_S-ADENOSYLHOMOCYSTEINE TRANSPORTER"/>
    <property type="match status" value="1"/>
</dbReference>
<reference evidence="8" key="1">
    <citation type="submission" date="2022-09" db="EMBL/GenBank/DDBJ databases">
        <title>Actin cytoskeleton and complex cell architecture in an #Asgard archaeon.</title>
        <authorList>
            <person name="Ponce Toledo R.I."/>
            <person name="Schleper C."/>
            <person name="Rodrigues Oliveira T."/>
            <person name="Wollweber F."/>
            <person name="Xu J."/>
            <person name="Rittmann S."/>
            <person name="Klingl A."/>
            <person name="Pilhofer M."/>
        </authorList>
    </citation>
    <scope>NUCLEOTIDE SEQUENCE</scope>
    <source>
        <strain evidence="8">B-35</strain>
    </source>
</reference>